<protein>
    <submittedName>
        <fullName evidence="2">Uncharacterized protein</fullName>
    </submittedName>
</protein>
<evidence type="ECO:0000256" key="1">
    <source>
        <dbReference type="SAM" id="MobiDB-lite"/>
    </source>
</evidence>
<evidence type="ECO:0000313" key="3">
    <source>
        <dbReference type="Proteomes" id="UP000651057"/>
    </source>
</evidence>
<keyword evidence="3" id="KW-1185">Reference proteome</keyword>
<evidence type="ECO:0000313" key="2">
    <source>
        <dbReference type="EMBL" id="MBL0682717.1"/>
    </source>
</evidence>
<organism evidence="2 3">
    <name type="scientific">Aquimarina mytili</name>
    <dbReference type="NCBI Taxonomy" id="874423"/>
    <lineage>
        <taxon>Bacteria</taxon>
        <taxon>Pseudomonadati</taxon>
        <taxon>Bacteroidota</taxon>
        <taxon>Flavobacteriia</taxon>
        <taxon>Flavobacteriales</taxon>
        <taxon>Flavobacteriaceae</taxon>
        <taxon>Aquimarina</taxon>
    </lineage>
</organism>
<accession>A0A936ZR14</accession>
<sequence length="1578" mass="176318">MTKLLHVLLYFCVFLFATSLFAKDLLVPVLYETIGEPIEKIKPIDSLSMTNPNLDKNIVVKKTLKAFRNFKSLERFDTPVIKTKSTRFTDKVGFKYTTPDSLKNKEWYKKAKNVFKTIEKTKNYIEELTNGDLGELPVAITPKTISNVTYTVGIAKAVFKPTYTELTVFLKVELPRTSTTTTTTAISTDPDNTETATQTTSTEEKDVLILGASNIKLSRDGGIIGEAKLNLISQFTVNLNSGAMLLTLKGDFENPGTYALIDCFGFKELGIDANLKFTNGLLFPVDKDGKEKNGYVESDFKIVASDWNDMVVNINLPEFGVKGVEGTTFKLNTAIFDFSDLRNDPETPSVYLDKYYSENKELWRGVYIKSLEVLLPKSFGKRNSYDRVTFGATDMIIDGQGVTGKFTGKNIFTLDEGTASGWDFSLDHFLLDIETNRLKAGEFNGQIRLPVSQVDSLKYNAIIQPDEYNFRVTTTKAIEFDVWNAQVSLTEDSYIEMKVKDDKFMPKANLNGSVSIQSGLKKEEENSSGSKDKTVDFDGIVFQNMLLQTESPKFSVSYFGYQGNMKLAKFPVTINEIAIRTPSDTKAELVFDFNINLTSESDGGNGGGTKLVINGVLDNSDGRDYWKYDGIDLERVFIQMEVAGMELKGAIFIFEDDTTYGTGFAGAVGAKFTTGVKFEVEAKALFGRTTDFRYWFADAEVTLPNGIPVFPGFAMNKFGGGFYNRMKMAGTTKAGNAAYNQIGASLSGVIYEPYNENGFGMKASVGIITQNSPDLFNATVEFGMSFLRSGGLQEIYLKGHGRLIAKLPVDFYDILDDQLADIADDNISGLAPFEPDGAITADVFIGYDFVNDIFHATSEVYVNMFNILEGVGPSGRAGWMDFYVAPDEWHILIGTPNDPIGIALNLGIIKLKTDGYFMTGDNLPGSPPPPDIVAQILGVDITKLDYMRDLNILESGKGMAFGSHFSVTTGDLKFLIFYARFDAGLGFDIMLKDYGDAHCKGSSEEIGINGWYANGQSYAYLQGEVGLKVKLFGKRKKFAIFKGGGALLMQARLPNPAWFRGYLGGQYSILGGLIKGRFRFKVELGDKCEIIGGSALDGIVVIGDMSPGDRSTEVDVFAAPQVAFNLQINKIFELPDDTGDRKYRIFMDTFEVTKDGNAIIGDVEWNNRNDNAVFYSHEILPPNSNLKAFVQLHFEEFINGKWETIMDDGKIATETKEVNFTTGQAPESIPLSNIAYTYPVVNQKNFFIDEYGTGYINLKRGQSYLFDAVPTWNKTMSMNSSTGEILTNSFGYNAAKKQLTFSVPNDISTQSDYSLRITLKPKENNAFDNVTESYTSKDIGSEDTGNELEIRSQKIEELAVKGEERQLLTFDFSTSQYTTFEKKMNAMKGNNDLYKHVTYPYGLTLLMTIDPIEPFELVELVGSKYTAHSPLIVARAIPDNSYYQNQIYPLLYQDYPLKNTFSVTRDISKVGVPPLEGVEPLSWYLTYLENNLTGETSLYNPYRYNLTHYYHQDYVDLRYQLVSSDLPWEEIEMYRDLIIEPFPLMKKGKYKTKLQYILPGQTRNGGSDVVKYTNPLYE</sequence>
<dbReference type="RefSeq" id="WP_201916947.1">
    <property type="nucleotide sequence ID" value="NZ_BAABAX010000021.1"/>
</dbReference>
<gene>
    <name evidence="2" type="ORF">JJQ60_04260</name>
</gene>
<dbReference type="Proteomes" id="UP000651057">
    <property type="component" value="Unassembled WGS sequence"/>
</dbReference>
<dbReference type="EMBL" id="JAERQJ010000001">
    <property type="protein sequence ID" value="MBL0682717.1"/>
    <property type="molecule type" value="Genomic_DNA"/>
</dbReference>
<proteinExistence type="predicted"/>
<reference evidence="2" key="1">
    <citation type="submission" date="2021-01" db="EMBL/GenBank/DDBJ databases">
        <authorList>
            <person name="Zhong Y.L."/>
        </authorList>
    </citation>
    <scope>NUCLEOTIDE SEQUENCE</scope>
    <source>
        <strain evidence="2">KCTC 23302</strain>
    </source>
</reference>
<comment type="caution">
    <text evidence="2">The sequence shown here is derived from an EMBL/GenBank/DDBJ whole genome shotgun (WGS) entry which is preliminary data.</text>
</comment>
<feature type="region of interest" description="Disordered" evidence="1">
    <location>
        <begin position="180"/>
        <end position="200"/>
    </location>
</feature>
<name>A0A936ZR14_9FLAO</name>